<evidence type="ECO:0000256" key="1">
    <source>
        <dbReference type="SAM" id="Phobius"/>
    </source>
</evidence>
<evidence type="ECO:0000313" key="3">
    <source>
        <dbReference type="Proteomes" id="UP001156318"/>
    </source>
</evidence>
<keyword evidence="1" id="KW-0812">Transmembrane</keyword>
<name>A0ABY6JFD5_9ENTR</name>
<organism evidence="2 3">
    <name type="scientific">Siccibacter colletis</name>
    <dbReference type="NCBI Taxonomy" id="1505757"/>
    <lineage>
        <taxon>Bacteria</taxon>
        <taxon>Pseudomonadati</taxon>
        <taxon>Pseudomonadota</taxon>
        <taxon>Gammaproteobacteria</taxon>
        <taxon>Enterobacterales</taxon>
        <taxon>Enterobacteriaceae</taxon>
        <taxon>Siccibacter</taxon>
    </lineage>
</organism>
<reference evidence="2 3" key="1">
    <citation type="submission" date="2021-05" db="EMBL/GenBank/DDBJ databases">
        <title>Isolation, identification, and the growth promoting effects of Pantoea dispersa strain YSD J2 from the aboveground leaves of Cyperus esculentus L.Var. Sativus.</title>
        <authorList>
            <person name="Wang S."/>
            <person name="Tang X.M."/>
            <person name="Huang Y.N."/>
        </authorList>
    </citation>
    <scope>NUCLEOTIDE SEQUENCE [LARGE SCALE GENOMIC DNA]</scope>
    <source>
        <strain evidence="3">YSD YN2</strain>
    </source>
</reference>
<keyword evidence="1" id="KW-0472">Membrane</keyword>
<accession>A0ABY6JFD5</accession>
<proteinExistence type="predicted"/>
<feature type="transmembrane region" description="Helical" evidence="1">
    <location>
        <begin position="62"/>
        <end position="85"/>
    </location>
</feature>
<dbReference type="Proteomes" id="UP001156318">
    <property type="component" value="Chromosome"/>
</dbReference>
<sequence length="89" mass="10003">MLQNKSTLRWRYALGISAVYYAALAVAWAGYTRAHQHYVEHISTPLGGIESCASAIDELGIWYTYFLMLGIFGYPLALILTGIVYKVIR</sequence>
<keyword evidence="1" id="KW-1133">Transmembrane helix</keyword>
<feature type="transmembrane region" description="Helical" evidence="1">
    <location>
        <begin position="12"/>
        <end position="31"/>
    </location>
</feature>
<dbReference type="RefSeq" id="WP_264384840.1">
    <property type="nucleotide sequence ID" value="NZ_CP074352.1"/>
</dbReference>
<evidence type="ECO:0000313" key="2">
    <source>
        <dbReference type="EMBL" id="UYU31454.1"/>
    </source>
</evidence>
<gene>
    <name evidence="2" type="ORF">KFZ77_16730</name>
</gene>
<protein>
    <submittedName>
        <fullName evidence="2">Uncharacterized protein</fullName>
    </submittedName>
</protein>
<dbReference type="EMBL" id="CP074352">
    <property type="protein sequence ID" value="UYU31454.1"/>
    <property type="molecule type" value="Genomic_DNA"/>
</dbReference>
<keyword evidence="3" id="KW-1185">Reference proteome</keyword>